<evidence type="ECO:0000256" key="1">
    <source>
        <dbReference type="SAM" id="MobiDB-lite"/>
    </source>
</evidence>
<sequence>MCVSTTRRRSRRSGKKLQEDDAEHQNAVNEGKHVQNGVTKEKHL</sequence>
<organism evidence="2">
    <name type="scientific">Anguilla anguilla</name>
    <name type="common">European freshwater eel</name>
    <name type="synonym">Muraena anguilla</name>
    <dbReference type="NCBI Taxonomy" id="7936"/>
    <lineage>
        <taxon>Eukaryota</taxon>
        <taxon>Metazoa</taxon>
        <taxon>Chordata</taxon>
        <taxon>Craniata</taxon>
        <taxon>Vertebrata</taxon>
        <taxon>Euteleostomi</taxon>
        <taxon>Actinopterygii</taxon>
        <taxon>Neopterygii</taxon>
        <taxon>Teleostei</taxon>
        <taxon>Anguilliformes</taxon>
        <taxon>Anguillidae</taxon>
        <taxon>Anguilla</taxon>
    </lineage>
</organism>
<dbReference type="EMBL" id="GBXM01103018">
    <property type="protein sequence ID" value="JAH05559.1"/>
    <property type="molecule type" value="Transcribed_RNA"/>
</dbReference>
<proteinExistence type="predicted"/>
<reference evidence="2" key="1">
    <citation type="submission" date="2014-11" db="EMBL/GenBank/DDBJ databases">
        <authorList>
            <person name="Amaro Gonzalez C."/>
        </authorList>
    </citation>
    <scope>NUCLEOTIDE SEQUENCE</scope>
</reference>
<accession>A0A0E9PM23</accession>
<reference evidence="2" key="2">
    <citation type="journal article" date="2015" name="Fish Shellfish Immunol.">
        <title>Early steps in the European eel (Anguilla anguilla)-Vibrio vulnificus interaction in the gills: Role of the RtxA13 toxin.</title>
        <authorList>
            <person name="Callol A."/>
            <person name="Pajuelo D."/>
            <person name="Ebbesson L."/>
            <person name="Teles M."/>
            <person name="MacKenzie S."/>
            <person name="Amaro C."/>
        </authorList>
    </citation>
    <scope>NUCLEOTIDE SEQUENCE</scope>
</reference>
<protein>
    <submittedName>
        <fullName evidence="2">Uncharacterized protein</fullName>
    </submittedName>
</protein>
<evidence type="ECO:0000313" key="2">
    <source>
        <dbReference type="EMBL" id="JAH05559.1"/>
    </source>
</evidence>
<feature type="compositionally biased region" description="Basic residues" evidence="1">
    <location>
        <begin position="1"/>
        <end position="15"/>
    </location>
</feature>
<feature type="region of interest" description="Disordered" evidence="1">
    <location>
        <begin position="1"/>
        <end position="44"/>
    </location>
</feature>
<dbReference type="AlphaFoldDB" id="A0A0E9PM23"/>
<name>A0A0E9PM23_ANGAN</name>